<dbReference type="HOGENOM" id="CLU_000445_70_34_6"/>
<dbReference type="Pfam" id="PF00563">
    <property type="entry name" value="EAL"/>
    <property type="match status" value="1"/>
</dbReference>
<dbReference type="InterPro" id="IPR043128">
    <property type="entry name" value="Rev_trsase/Diguanyl_cyclase"/>
</dbReference>
<organism evidence="4 5">
    <name type="scientific">Pseudomonas knackmussii (strain DSM 6978 / CCUG 54928 / LMG 23759 / B13)</name>
    <dbReference type="NCBI Taxonomy" id="1301098"/>
    <lineage>
        <taxon>Bacteria</taxon>
        <taxon>Pseudomonadati</taxon>
        <taxon>Pseudomonadota</taxon>
        <taxon>Gammaproteobacteria</taxon>
        <taxon>Pseudomonadales</taxon>
        <taxon>Pseudomonadaceae</taxon>
        <taxon>Pseudomonas</taxon>
    </lineage>
</organism>
<dbReference type="InterPro" id="IPR001633">
    <property type="entry name" value="EAL_dom"/>
</dbReference>
<feature type="domain" description="GGDEF" evidence="3">
    <location>
        <begin position="226"/>
        <end position="359"/>
    </location>
</feature>
<evidence type="ECO:0000259" key="3">
    <source>
        <dbReference type="PROSITE" id="PS50887"/>
    </source>
</evidence>
<reference evidence="4 5" key="1">
    <citation type="submission" date="2013-03" db="EMBL/GenBank/DDBJ databases">
        <authorList>
            <person name="Linke B."/>
        </authorList>
    </citation>
    <scope>NUCLEOTIDE SEQUENCE [LARGE SCALE GENOMIC DNA]</scope>
    <source>
        <strain evidence="4 5">B13</strain>
    </source>
</reference>
<dbReference type="InterPro" id="IPR050706">
    <property type="entry name" value="Cyclic-di-GMP_PDE-like"/>
</dbReference>
<dbReference type="PROSITE" id="PS50883">
    <property type="entry name" value="EAL"/>
    <property type="match status" value="1"/>
</dbReference>
<dbReference type="KEGG" id="pkc:PKB_1804"/>
<evidence type="ECO:0000313" key="4">
    <source>
        <dbReference type="EMBL" id="CDF83161.1"/>
    </source>
</evidence>
<dbReference type="SUPFAM" id="SSF55781">
    <property type="entry name" value="GAF domain-like"/>
    <property type="match status" value="1"/>
</dbReference>
<dbReference type="InterPro" id="IPR000160">
    <property type="entry name" value="GGDEF_dom"/>
</dbReference>
<dbReference type="AlphaFoldDB" id="A0A024HE91"/>
<dbReference type="CDD" id="cd01948">
    <property type="entry name" value="EAL"/>
    <property type="match status" value="1"/>
</dbReference>
<evidence type="ECO:0000259" key="2">
    <source>
        <dbReference type="PROSITE" id="PS50883"/>
    </source>
</evidence>
<dbReference type="PANTHER" id="PTHR33121:SF79">
    <property type="entry name" value="CYCLIC DI-GMP PHOSPHODIESTERASE PDED-RELATED"/>
    <property type="match status" value="1"/>
</dbReference>
<evidence type="ECO:0000256" key="1">
    <source>
        <dbReference type="SAM" id="MobiDB-lite"/>
    </source>
</evidence>
<dbReference type="SUPFAM" id="SSF141868">
    <property type="entry name" value="EAL domain-like"/>
    <property type="match status" value="1"/>
</dbReference>
<dbReference type="GO" id="GO:0071111">
    <property type="term" value="F:cyclic-guanylate-specific phosphodiesterase activity"/>
    <property type="evidence" value="ECO:0007669"/>
    <property type="project" value="InterPro"/>
</dbReference>
<dbReference type="Proteomes" id="UP000025241">
    <property type="component" value="Chromosome I"/>
</dbReference>
<gene>
    <name evidence="4" type="ORF">PKB_1804</name>
</gene>
<dbReference type="SMART" id="SM00065">
    <property type="entry name" value="GAF"/>
    <property type="match status" value="1"/>
</dbReference>
<dbReference type="STRING" id="1301098.PKB_1804"/>
<dbReference type="SMART" id="SM00267">
    <property type="entry name" value="GGDEF"/>
    <property type="match status" value="1"/>
</dbReference>
<dbReference type="InterPro" id="IPR029016">
    <property type="entry name" value="GAF-like_dom_sf"/>
</dbReference>
<keyword evidence="5" id="KW-1185">Reference proteome</keyword>
<feature type="region of interest" description="Disordered" evidence="1">
    <location>
        <begin position="1"/>
        <end position="25"/>
    </location>
</feature>
<protein>
    <submittedName>
        <fullName evidence="4">Uncharacterized protein</fullName>
    </submittedName>
</protein>
<dbReference type="EMBL" id="HG322950">
    <property type="protein sequence ID" value="CDF83161.1"/>
    <property type="molecule type" value="Genomic_DNA"/>
</dbReference>
<dbReference type="Pfam" id="PF01590">
    <property type="entry name" value="GAF"/>
    <property type="match status" value="1"/>
</dbReference>
<dbReference type="InterPro" id="IPR029787">
    <property type="entry name" value="Nucleotide_cyclase"/>
</dbReference>
<dbReference type="PROSITE" id="PS50887">
    <property type="entry name" value="GGDEF"/>
    <property type="match status" value="1"/>
</dbReference>
<dbReference type="Pfam" id="PF00990">
    <property type="entry name" value="GGDEF"/>
    <property type="match status" value="1"/>
</dbReference>
<reference evidence="4 5" key="2">
    <citation type="submission" date="2014-05" db="EMBL/GenBank/DDBJ databases">
        <title>Genome sequence of the 3-chlorobenzoate degrading bacterium Pseudomonas knackmussii B13 shows multiple evidence for horizontal gene transfer.</title>
        <authorList>
            <person name="Miyazaki R."/>
            <person name="Bertelli C."/>
            <person name="Falquet L."/>
            <person name="Robinson-Rechavi M."/>
            <person name="Gharib W."/>
            <person name="Roy S."/>
            <person name="Van der Meer J.R."/>
        </authorList>
    </citation>
    <scope>NUCLEOTIDE SEQUENCE [LARGE SCALE GENOMIC DNA]</scope>
    <source>
        <strain evidence="4 5">B13</strain>
    </source>
</reference>
<dbReference type="PANTHER" id="PTHR33121">
    <property type="entry name" value="CYCLIC DI-GMP PHOSPHODIESTERASE PDEF"/>
    <property type="match status" value="1"/>
</dbReference>
<dbReference type="PATRIC" id="fig|1301098.3.peg.1797"/>
<dbReference type="CDD" id="cd01949">
    <property type="entry name" value="GGDEF"/>
    <property type="match status" value="1"/>
</dbReference>
<dbReference type="Gene3D" id="3.20.20.450">
    <property type="entry name" value="EAL domain"/>
    <property type="match status" value="1"/>
</dbReference>
<evidence type="ECO:0000313" key="5">
    <source>
        <dbReference type="Proteomes" id="UP000025241"/>
    </source>
</evidence>
<dbReference type="eggNOG" id="COG5001">
    <property type="taxonomic scope" value="Bacteria"/>
</dbReference>
<proteinExistence type="predicted"/>
<name>A0A024HE91_PSEKB</name>
<dbReference type="Gene3D" id="3.30.70.270">
    <property type="match status" value="1"/>
</dbReference>
<dbReference type="InterPro" id="IPR003018">
    <property type="entry name" value="GAF"/>
</dbReference>
<dbReference type="Gene3D" id="3.30.450.40">
    <property type="match status" value="1"/>
</dbReference>
<dbReference type="InterPro" id="IPR035919">
    <property type="entry name" value="EAL_sf"/>
</dbReference>
<sequence length="624" mass="68656">MHSEEPQGKEMPFPPRTSDSAASHEPASLFPVAADEQERLRSLYSSGYLDTPANPQFDTFTRLAAHLYSVPISAISLIAAKRAWLLSASGLPHGLSTPREDSFCARCSLRPGGVMIVEDASRHPDFQDNPLVTGPLGFRFYAGVAVKDADGRALGVLCIVDTQPRSVREDELGHLCDLANCISALIQRDQKISQETDRDPISGLPNRQALLRALSEKLSHYHLGESLPTLITFDIEGFEQLRNGLDPRDVDALLKAFAGRLEDCFPQAELLAHLGADEFAVVLPQQLEGEQLTSMIQNAISRLREPFGLEERTLSLEVTAGLASTSEEQMSADRVLRNAILAKRSAHGLPMDKWQKYSPELEASLPSLYSPPQLNLRNALQFGELSLAYQPIVQSPERCIASFETLLRWNHPQLGSVPPSEFIPLAEKNGMIIPIGTWVLREACREAARWPQDVKVSVNVSPLQINRALPTLVAETLAEFGLPAGNLMLEVTESTVLEASEENVAILGELRSLGVQIVLDDFGTGFASLNYLLRFPFDKMKIDRSFISGVLERHDCQTIVRAIIGIGESLNIPIIAEGVETAEQLAWLQENGCRLIQGYFTGRPMPRNAIRALLSSIHHDSKVA</sequence>
<dbReference type="SUPFAM" id="SSF55073">
    <property type="entry name" value="Nucleotide cyclase"/>
    <property type="match status" value="1"/>
</dbReference>
<dbReference type="SMART" id="SM00052">
    <property type="entry name" value="EAL"/>
    <property type="match status" value="1"/>
</dbReference>
<dbReference type="NCBIfam" id="TIGR00254">
    <property type="entry name" value="GGDEF"/>
    <property type="match status" value="1"/>
</dbReference>
<feature type="domain" description="EAL" evidence="2">
    <location>
        <begin position="369"/>
        <end position="618"/>
    </location>
</feature>
<accession>A0A024HE91</accession>